<protein>
    <recommendedName>
        <fullName evidence="2">AB hydrolase-1 domain-containing protein</fullName>
    </recommendedName>
</protein>
<dbReference type="InterPro" id="IPR029058">
    <property type="entry name" value="AB_hydrolase_fold"/>
</dbReference>
<dbReference type="RefSeq" id="WP_077590679.1">
    <property type="nucleotide sequence ID" value="NZ_CP019640.1"/>
</dbReference>
<dbReference type="PANTHER" id="PTHR43798:SF31">
    <property type="entry name" value="AB HYDROLASE SUPERFAMILY PROTEIN YCLE"/>
    <property type="match status" value="1"/>
</dbReference>
<name>A0A1Q2L2W3_9BACL</name>
<dbReference type="PRINTS" id="PR00412">
    <property type="entry name" value="EPOXHYDRLASE"/>
</dbReference>
<dbReference type="GO" id="GO:0016020">
    <property type="term" value="C:membrane"/>
    <property type="evidence" value="ECO:0007669"/>
    <property type="project" value="TreeGrafter"/>
</dbReference>
<proteinExistence type="predicted"/>
<evidence type="ECO:0000313" key="3">
    <source>
        <dbReference type="EMBL" id="AQQ54780.1"/>
    </source>
</evidence>
<dbReference type="KEGG" id="pmar:B0X71_17840"/>
<dbReference type="PANTHER" id="PTHR43798">
    <property type="entry name" value="MONOACYLGLYCEROL LIPASE"/>
    <property type="match status" value="1"/>
</dbReference>
<reference evidence="3 4" key="1">
    <citation type="submission" date="2017-02" db="EMBL/GenBank/DDBJ databases">
        <title>The complete genomic sequence of a novel cold adapted crude oil-degrading bacterium Planococcus qaidamina Y42.</title>
        <authorList>
            <person name="Yang R."/>
        </authorList>
    </citation>
    <scope>NUCLEOTIDE SEQUENCE [LARGE SCALE GENOMIC DNA]</scope>
    <source>
        <strain evidence="3 4">Y42</strain>
    </source>
</reference>
<dbReference type="Proteomes" id="UP000188184">
    <property type="component" value="Chromosome"/>
</dbReference>
<dbReference type="InterPro" id="IPR000639">
    <property type="entry name" value="Epox_hydrolase-like"/>
</dbReference>
<dbReference type="GO" id="GO:0016787">
    <property type="term" value="F:hydrolase activity"/>
    <property type="evidence" value="ECO:0007669"/>
    <property type="project" value="UniProtKB-KW"/>
</dbReference>
<dbReference type="Gene3D" id="3.40.50.1820">
    <property type="entry name" value="alpha/beta hydrolase"/>
    <property type="match status" value="1"/>
</dbReference>
<sequence>MKINGKTIAYSEHGQPGLPALVCLHGLAGNSRYSFEELAAHLKDDFHLYLFDSPAHGGTDALDNATDYRFSSLADWFDGVFTKTVPEPFYLLGHSWGADAALHYTAQHPEKVRGLILLDGAFTFPHNQPEMTYAAAMDGWRDYMDSAVYPDWDAVMNEYRTYTKRWNKDKEAYVKSLFKERDGAYIPVAPKSAVLAIIEAFFAEPFTDAYPKLRMPVLLLHAEEPAELSEARARGTGQMRESIRDVTIRQVDGAGHMLMWDAPEQTAREVTEWIRGICRKIRSWTPDAGFSSGEQDKVVKNKLISGKD</sequence>
<dbReference type="Pfam" id="PF00561">
    <property type="entry name" value="Abhydrolase_1"/>
    <property type="match status" value="1"/>
</dbReference>
<dbReference type="InterPro" id="IPR000073">
    <property type="entry name" value="AB_hydrolase_1"/>
</dbReference>
<accession>A0A1Q2L2W3</accession>
<dbReference type="AlphaFoldDB" id="A0A1Q2L2W3"/>
<feature type="domain" description="AB hydrolase-1" evidence="2">
    <location>
        <begin position="19"/>
        <end position="263"/>
    </location>
</feature>
<evidence type="ECO:0000313" key="4">
    <source>
        <dbReference type="Proteomes" id="UP000188184"/>
    </source>
</evidence>
<dbReference type="SUPFAM" id="SSF53474">
    <property type="entry name" value="alpha/beta-Hydrolases"/>
    <property type="match status" value="1"/>
</dbReference>
<dbReference type="InterPro" id="IPR050266">
    <property type="entry name" value="AB_hydrolase_sf"/>
</dbReference>
<dbReference type="EMBL" id="CP019640">
    <property type="protein sequence ID" value="AQQ54780.1"/>
    <property type="molecule type" value="Genomic_DNA"/>
</dbReference>
<keyword evidence="4" id="KW-1185">Reference proteome</keyword>
<dbReference type="PRINTS" id="PR00111">
    <property type="entry name" value="ABHYDROLASE"/>
</dbReference>
<organism evidence="3 4">
    <name type="scientific">Planococcus lenghuensis</name>
    <dbReference type="NCBI Taxonomy" id="2213202"/>
    <lineage>
        <taxon>Bacteria</taxon>
        <taxon>Bacillati</taxon>
        <taxon>Bacillota</taxon>
        <taxon>Bacilli</taxon>
        <taxon>Bacillales</taxon>
        <taxon>Caryophanaceae</taxon>
        <taxon>Planococcus</taxon>
    </lineage>
</organism>
<gene>
    <name evidence="3" type="ORF">B0X71_17840</name>
</gene>
<evidence type="ECO:0000256" key="1">
    <source>
        <dbReference type="ARBA" id="ARBA00022801"/>
    </source>
</evidence>
<keyword evidence="1" id="KW-0378">Hydrolase</keyword>
<evidence type="ECO:0000259" key="2">
    <source>
        <dbReference type="Pfam" id="PF00561"/>
    </source>
</evidence>